<keyword evidence="4" id="KW-1185">Reference proteome</keyword>
<accession>A0A1D8JGV1</accession>
<dbReference type="InterPro" id="IPR011761">
    <property type="entry name" value="ATP-grasp"/>
</dbReference>
<dbReference type="InterPro" id="IPR026838">
    <property type="entry name" value="YheC/D"/>
</dbReference>
<evidence type="ECO:0000256" key="1">
    <source>
        <dbReference type="PROSITE-ProRule" id="PRU00409"/>
    </source>
</evidence>
<evidence type="ECO:0000259" key="2">
    <source>
        <dbReference type="PROSITE" id="PS50975"/>
    </source>
</evidence>
<evidence type="ECO:0000313" key="3">
    <source>
        <dbReference type="EMBL" id="AOV07949.1"/>
    </source>
</evidence>
<feature type="domain" description="ATP-grasp" evidence="2">
    <location>
        <begin position="197"/>
        <end position="419"/>
    </location>
</feature>
<reference evidence="3 4" key="1">
    <citation type="submission" date="2016-09" db="EMBL/GenBank/DDBJ databases">
        <title>Complete genome sequence of the Lysinibacillus sphaericus LMG 22257, a specie of Bacillus with ureolytic activity that can effectively biodeposit calcium carbonate.</title>
        <authorList>
            <person name="Yan W."/>
        </authorList>
    </citation>
    <scope>NUCLEOTIDE SEQUENCE [LARGE SCALE GENOMIC DNA]</scope>
    <source>
        <strain evidence="3 4">LMG 22257</strain>
    </source>
</reference>
<dbReference type="PROSITE" id="PS50975">
    <property type="entry name" value="ATP_GRASP"/>
    <property type="match status" value="1"/>
</dbReference>
<dbReference type="SUPFAM" id="SSF56059">
    <property type="entry name" value="Glutathione synthetase ATP-binding domain-like"/>
    <property type="match status" value="1"/>
</dbReference>
<dbReference type="RefSeq" id="WP_075528098.1">
    <property type="nucleotide sequence ID" value="NZ_CP017560.1"/>
</dbReference>
<sequence length="427" mass="49593">MKVVWLPKDTNNHVYVSHDFISNGSIKKKMELQFGNLLQKVTVEIDEELPIKTIAISENILKPYTIPTNLPYEVIIDKGKIKVGPVIGIMVSYSRFFNHFESIGRIMDYKHIKGLLFIFRPRGIDLDKNTISGYYYNPSGKTKKTRWIEGTFPFPDVIYNRWKRISDELNSYLTKHEISVFNSHYLNKWQQYEIFSESDKLKSFLPETRKLTKSSLSEMIGKYDEIYVKPTSRANGDGIKVIEKKENRYVLIENNSNSQYFNTINALYQAIKRKNYIIQPSVAFKSENRNLDFRVLLQKDGSKKWSYSGIQCRVSIENSIITNFKNKDYVMPGLEALRTFYHLSSNQAKEIEKDMAQLCKSLAEAIEAKGVHLGDVAFDIIVDSKLRLWVLEIQIRYGVFDKGDVSSEFFHKFMVTPLYYAKALAGF</sequence>
<dbReference type="GO" id="GO:0046872">
    <property type="term" value="F:metal ion binding"/>
    <property type="evidence" value="ECO:0007669"/>
    <property type="project" value="InterPro"/>
</dbReference>
<dbReference type="KEGG" id="surl:BI350_10645"/>
<dbReference type="AlphaFoldDB" id="A0A1D8JGV1"/>
<organism evidence="3 4">
    <name type="scientific">Sporosarcina ureilytica</name>
    <dbReference type="NCBI Taxonomy" id="298596"/>
    <lineage>
        <taxon>Bacteria</taxon>
        <taxon>Bacillati</taxon>
        <taxon>Bacillota</taxon>
        <taxon>Bacilli</taxon>
        <taxon>Bacillales</taxon>
        <taxon>Caryophanaceae</taxon>
        <taxon>Sporosarcina</taxon>
    </lineage>
</organism>
<dbReference type="EMBL" id="CP017560">
    <property type="protein sequence ID" value="AOV07949.1"/>
    <property type="molecule type" value="Genomic_DNA"/>
</dbReference>
<gene>
    <name evidence="3" type="ORF">BI350_10645</name>
</gene>
<keyword evidence="1" id="KW-0547">Nucleotide-binding</keyword>
<protein>
    <recommendedName>
        <fullName evidence="2">ATP-grasp domain-containing protein</fullName>
    </recommendedName>
</protein>
<evidence type="ECO:0000313" key="4">
    <source>
        <dbReference type="Proteomes" id="UP000185746"/>
    </source>
</evidence>
<proteinExistence type="predicted"/>
<dbReference type="Pfam" id="PF14398">
    <property type="entry name" value="ATPgrasp_YheCD"/>
    <property type="match status" value="1"/>
</dbReference>
<name>A0A1D8JGV1_9BACL</name>
<dbReference type="Proteomes" id="UP000185746">
    <property type="component" value="Chromosome"/>
</dbReference>
<dbReference type="GO" id="GO:0005524">
    <property type="term" value="F:ATP binding"/>
    <property type="evidence" value="ECO:0007669"/>
    <property type="project" value="UniProtKB-UniRule"/>
</dbReference>
<keyword evidence="1" id="KW-0067">ATP-binding</keyword>